<dbReference type="Proteomes" id="UP001141806">
    <property type="component" value="Unassembled WGS sequence"/>
</dbReference>
<organism evidence="4 5">
    <name type="scientific">Protea cynaroides</name>
    <dbReference type="NCBI Taxonomy" id="273540"/>
    <lineage>
        <taxon>Eukaryota</taxon>
        <taxon>Viridiplantae</taxon>
        <taxon>Streptophyta</taxon>
        <taxon>Embryophyta</taxon>
        <taxon>Tracheophyta</taxon>
        <taxon>Spermatophyta</taxon>
        <taxon>Magnoliopsida</taxon>
        <taxon>Proteales</taxon>
        <taxon>Proteaceae</taxon>
        <taxon>Protea</taxon>
    </lineage>
</organism>
<dbReference type="PROSITE" id="PS50157">
    <property type="entry name" value="ZINC_FINGER_C2H2_2"/>
    <property type="match status" value="1"/>
</dbReference>
<dbReference type="EMBL" id="JAMYWD010000011">
    <property type="protein sequence ID" value="KAJ4954624.1"/>
    <property type="molecule type" value="Genomic_DNA"/>
</dbReference>
<keyword evidence="1" id="KW-0863">Zinc-finger</keyword>
<dbReference type="PANTHER" id="PTHR36055:SF1">
    <property type="entry name" value="C2H2-LIKE ZINC FINGER PROTEIN"/>
    <property type="match status" value="1"/>
</dbReference>
<dbReference type="AlphaFoldDB" id="A0A9Q0GZU6"/>
<proteinExistence type="predicted"/>
<evidence type="ECO:0000256" key="2">
    <source>
        <dbReference type="SAM" id="MobiDB-lite"/>
    </source>
</evidence>
<protein>
    <recommendedName>
        <fullName evidence="3">C2H2-type domain-containing protein</fullName>
    </recommendedName>
</protein>
<reference evidence="4" key="1">
    <citation type="journal article" date="2023" name="Plant J.">
        <title>The genome of the king protea, Protea cynaroides.</title>
        <authorList>
            <person name="Chang J."/>
            <person name="Duong T.A."/>
            <person name="Schoeman C."/>
            <person name="Ma X."/>
            <person name="Roodt D."/>
            <person name="Barker N."/>
            <person name="Li Z."/>
            <person name="Van de Peer Y."/>
            <person name="Mizrachi E."/>
        </authorList>
    </citation>
    <scope>NUCLEOTIDE SEQUENCE</scope>
    <source>
        <tissue evidence="4">Young leaves</tissue>
    </source>
</reference>
<evidence type="ECO:0000313" key="4">
    <source>
        <dbReference type="EMBL" id="KAJ4954624.1"/>
    </source>
</evidence>
<dbReference type="PROSITE" id="PS00028">
    <property type="entry name" value="ZINC_FINGER_C2H2_1"/>
    <property type="match status" value="1"/>
</dbReference>
<feature type="region of interest" description="Disordered" evidence="2">
    <location>
        <begin position="1"/>
        <end position="29"/>
    </location>
</feature>
<dbReference type="InterPro" id="IPR013087">
    <property type="entry name" value="Znf_C2H2_type"/>
</dbReference>
<gene>
    <name evidence="4" type="ORF">NE237_011407</name>
</gene>
<dbReference type="GO" id="GO:0008270">
    <property type="term" value="F:zinc ion binding"/>
    <property type="evidence" value="ECO:0007669"/>
    <property type="project" value="UniProtKB-KW"/>
</dbReference>
<evidence type="ECO:0000259" key="3">
    <source>
        <dbReference type="PROSITE" id="PS50157"/>
    </source>
</evidence>
<dbReference type="OrthoDB" id="191139at2759"/>
<feature type="compositionally biased region" description="Basic and acidic residues" evidence="2">
    <location>
        <begin position="385"/>
        <end position="401"/>
    </location>
</feature>
<feature type="region of interest" description="Disordered" evidence="2">
    <location>
        <begin position="496"/>
        <end position="526"/>
    </location>
</feature>
<sequence>MPAAKLRTSCSPDMMMSEQKAGKPEEGNDPVDNFIRQAIGKEPFLSFSRAGDSPVQWIQLLHALDQQGTNKLSKGPKVNNTIEGKDNHLENCNGVSSYSYDTNGIKESVHAMQSSGVPVKGTKSASEHLQTLKIPEAVVAFAQAAARANGEPEKYLPGWPLLSPSKVQMQKCEKCSREFCSPINYRRHIRVHRRSLNIDKDSPKNRDILGAFWDKLSSDDAKEIVSFKNVMLEEVPGSSIIRALASLIRKPGFSSLPQFHVKAGAALLDVVQGRPSRFPISSQELFNILDDASEKTFLCAGTALSLKKFVFDGEAAKIGLELKNLVACTSFLVEQKLVTAWLADKDAEALRCQKLLVEEEEAAQRRQAELLERRRLKKLRHKEQKSREQTGGDKECSRDTSPDTLDEIVSSTGKTNPEVATDILEGQLDPFLPYLEPVRHLSTLVEVHTGDQTGFSDPDIEMASGNMSSDNFQNCDQRMQLGGSRRQPIVARRQPLKPQRNMPNGSHSSQNALKSGGVQKHGVYRDQRTASKVWTRKTKFEVEGDGLNSRVERELVDQSDQNDNCELLIGSISVTLGDCGSHGQVDTMTAAAVDQCTGEQQPPKQSHILEKQIKADSCQGSTNRLIVKLWRPVGRHEAGGSANIPGDKREDEADMISSECTYRNPTSENCLAHDVMDDNSSGSRKDYPMPLEDNADSRGLKLFSSRAAEAFLAQRWKEAIAGDHVKLVLSLENGPPGCLENHDDVLAPSQFVSDGCERSILGNAENRLAGVGLEPSTTGAVKTKFRGKPEKGYRLRYIPKHRNCT</sequence>
<keyword evidence="1" id="KW-0862">Zinc</keyword>
<evidence type="ECO:0000313" key="5">
    <source>
        <dbReference type="Proteomes" id="UP001141806"/>
    </source>
</evidence>
<accession>A0A9Q0GZU6</accession>
<keyword evidence="5" id="KW-1185">Reference proteome</keyword>
<keyword evidence="1" id="KW-0479">Metal-binding</keyword>
<feature type="compositionally biased region" description="Polar residues" evidence="2">
    <location>
        <begin position="501"/>
        <end position="513"/>
    </location>
</feature>
<evidence type="ECO:0000256" key="1">
    <source>
        <dbReference type="PROSITE-ProRule" id="PRU00042"/>
    </source>
</evidence>
<feature type="domain" description="C2H2-type" evidence="3">
    <location>
        <begin position="170"/>
        <end position="192"/>
    </location>
</feature>
<dbReference type="PANTHER" id="PTHR36055">
    <property type="entry name" value="C2H2-LIKE ZINC FINGER PROTEIN"/>
    <property type="match status" value="1"/>
</dbReference>
<feature type="region of interest" description="Disordered" evidence="2">
    <location>
        <begin position="379"/>
        <end position="414"/>
    </location>
</feature>
<name>A0A9Q0GZU6_9MAGN</name>
<comment type="caution">
    <text evidence="4">The sequence shown here is derived from an EMBL/GenBank/DDBJ whole genome shotgun (WGS) entry which is preliminary data.</text>
</comment>